<dbReference type="Pfam" id="PF12728">
    <property type="entry name" value="HTH_17"/>
    <property type="match status" value="1"/>
</dbReference>
<dbReference type="KEGG" id="sphu:SPPYR_1537"/>
<protein>
    <submittedName>
        <fullName evidence="3">Putative DNA binding protein, excisionase family</fullName>
    </submittedName>
</protein>
<proteinExistence type="predicted"/>
<reference evidence="3" key="1">
    <citation type="submission" date="2016-03" db="EMBL/GenBank/DDBJ databases">
        <authorList>
            <person name="Ploux O."/>
        </authorList>
    </citation>
    <scope>NUCLEOTIDE SEQUENCE</scope>
    <source>
        <strain evidence="3">UC10</strain>
    </source>
</reference>
<name>A0A1Y5PYS7_9SPHN</name>
<evidence type="ECO:0000256" key="1">
    <source>
        <dbReference type="SAM" id="MobiDB-lite"/>
    </source>
</evidence>
<accession>A0A1Y5PYS7</accession>
<feature type="compositionally biased region" description="Basic and acidic residues" evidence="1">
    <location>
        <begin position="108"/>
        <end position="120"/>
    </location>
</feature>
<evidence type="ECO:0000259" key="2">
    <source>
        <dbReference type="Pfam" id="PF12728"/>
    </source>
</evidence>
<dbReference type="SUPFAM" id="SSF46955">
    <property type="entry name" value="Putative DNA-binding domain"/>
    <property type="match status" value="1"/>
</dbReference>
<sequence>MTGAAKETGAAQLAGDGGEEPIVLDLQAAADLLHVHPNTLRSYAVSGLVPGAKIGRFWRFLACDLVAALRSRYPVRARMQPGASTKEASLWHSGNVQKHIMSTSQARTEAELDTRLGRPTERKRRNTTTS</sequence>
<dbReference type="InterPro" id="IPR009061">
    <property type="entry name" value="DNA-bd_dom_put_sf"/>
</dbReference>
<feature type="region of interest" description="Disordered" evidence="1">
    <location>
        <begin position="78"/>
        <end position="130"/>
    </location>
</feature>
<feature type="compositionally biased region" description="Basic residues" evidence="1">
    <location>
        <begin position="121"/>
        <end position="130"/>
    </location>
</feature>
<feature type="domain" description="Helix-turn-helix" evidence="2">
    <location>
        <begin position="24"/>
        <end position="72"/>
    </location>
</feature>
<feature type="compositionally biased region" description="Polar residues" evidence="1">
    <location>
        <begin position="82"/>
        <end position="107"/>
    </location>
</feature>
<gene>
    <name evidence="3" type="ORF">SPPYR_1537</name>
</gene>
<organism evidence="3">
    <name type="scientific">uncultured Sphingopyxis sp</name>
    <dbReference type="NCBI Taxonomy" id="310581"/>
    <lineage>
        <taxon>Bacteria</taxon>
        <taxon>Pseudomonadati</taxon>
        <taxon>Pseudomonadota</taxon>
        <taxon>Alphaproteobacteria</taxon>
        <taxon>Sphingomonadales</taxon>
        <taxon>Sphingomonadaceae</taxon>
        <taxon>Sphingopyxis</taxon>
        <taxon>environmental samples</taxon>
    </lineage>
</organism>
<dbReference type="AlphaFoldDB" id="A0A1Y5PYS7"/>
<evidence type="ECO:0000313" key="3">
    <source>
        <dbReference type="EMBL" id="SBV32657.1"/>
    </source>
</evidence>
<dbReference type="InterPro" id="IPR041657">
    <property type="entry name" value="HTH_17"/>
</dbReference>
<dbReference type="EMBL" id="LT598653">
    <property type="protein sequence ID" value="SBV32657.1"/>
    <property type="molecule type" value="Genomic_DNA"/>
</dbReference>